<keyword evidence="10" id="KW-1185">Reference proteome</keyword>
<evidence type="ECO:0000256" key="5">
    <source>
        <dbReference type="ARBA" id="ARBA00023180"/>
    </source>
</evidence>
<dbReference type="RefSeq" id="XP_026203541.1">
    <property type="nucleotide sequence ID" value="XM_026347756.1"/>
</dbReference>
<reference evidence="9" key="1">
    <citation type="submission" date="2021-04" db="EMBL/GenBank/DDBJ databases">
        <authorList>
            <consortium name="Wellcome Sanger Institute Data Sharing"/>
        </authorList>
    </citation>
    <scope>NUCLEOTIDE SEQUENCE [LARGE SCALE GENOMIC DNA]</scope>
</reference>
<evidence type="ECO:0000256" key="4">
    <source>
        <dbReference type="ARBA" id="ARBA00023136"/>
    </source>
</evidence>
<name>A0A3Q1KIM7_ANATE</name>
<evidence type="ECO:0000256" key="6">
    <source>
        <dbReference type="SAM" id="MobiDB-lite"/>
    </source>
</evidence>
<proteinExistence type="predicted"/>
<dbReference type="RefSeq" id="XP_026203542.1">
    <property type="nucleotide sequence ID" value="XM_026347757.1"/>
</dbReference>
<keyword evidence="5" id="KW-0325">Glycoprotein</keyword>
<dbReference type="GeneID" id="113153883"/>
<dbReference type="InterPro" id="IPR021980">
    <property type="entry name" value="PHTF1/2_N"/>
</dbReference>
<dbReference type="PANTHER" id="PTHR12680:SF8">
    <property type="entry name" value="PROTEIN PHTF1"/>
    <property type="match status" value="1"/>
</dbReference>
<keyword evidence="2 7" id="KW-0812">Transmembrane</keyword>
<evidence type="ECO:0000313" key="9">
    <source>
        <dbReference type="Ensembl" id="ENSATEP00000036591.1"/>
    </source>
</evidence>
<feature type="transmembrane region" description="Helical" evidence="7">
    <location>
        <begin position="454"/>
        <end position="476"/>
    </location>
</feature>
<dbReference type="GO" id="GO:0005783">
    <property type="term" value="C:endoplasmic reticulum"/>
    <property type="evidence" value="ECO:0007669"/>
    <property type="project" value="InterPro"/>
</dbReference>
<dbReference type="GeneTree" id="ENSGT00390000011648"/>
<organism evidence="9 10">
    <name type="scientific">Anabas testudineus</name>
    <name type="common">Climbing perch</name>
    <name type="synonym">Anthias testudineus</name>
    <dbReference type="NCBI Taxonomy" id="64144"/>
    <lineage>
        <taxon>Eukaryota</taxon>
        <taxon>Metazoa</taxon>
        <taxon>Chordata</taxon>
        <taxon>Craniata</taxon>
        <taxon>Vertebrata</taxon>
        <taxon>Euteleostomi</taxon>
        <taxon>Actinopterygii</taxon>
        <taxon>Neopterygii</taxon>
        <taxon>Teleostei</taxon>
        <taxon>Neoteleostei</taxon>
        <taxon>Acanthomorphata</taxon>
        <taxon>Anabantaria</taxon>
        <taxon>Anabantiformes</taxon>
        <taxon>Anabantoidei</taxon>
        <taxon>Anabantidae</taxon>
        <taxon>Anabas</taxon>
    </lineage>
</organism>
<keyword evidence="3 7" id="KW-1133">Transmembrane helix</keyword>
<dbReference type="Ensembl" id="ENSATET00000037112.3">
    <property type="protein sequence ID" value="ENSATEP00000036591.1"/>
    <property type="gene ID" value="ENSATEG00000025149.3"/>
</dbReference>
<evidence type="ECO:0000256" key="2">
    <source>
        <dbReference type="ARBA" id="ARBA00022692"/>
    </source>
</evidence>
<gene>
    <name evidence="9" type="primary">PHTF1</name>
</gene>
<dbReference type="Pfam" id="PF12129">
    <property type="entry name" value="PHTF1-2_N"/>
    <property type="match status" value="1"/>
</dbReference>
<evidence type="ECO:0000256" key="1">
    <source>
        <dbReference type="ARBA" id="ARBA00004141"/>
    </source>
</evidence>
<dbReference type="RefSeq" id="XP_026203543.1">
    <property type="nucleotide sequence ID" value="XM_026347758.1"/>
</dbReference>
<dbReference type="AlphaFoldDB" id="A0A3Q1KIM7"/>
<evidence type="ECO:0000256" key="7">
    <source>
        <dbReference type="SAM" id="Phobius"/>
    </source>
</evidence>
<reference evidence="9" key="2">
    <citation type="submission" date="2025-08" db="UniProtKB">
        <authorList>
            <consortium name="Ensembl"/>
        </authorList>
    </citation>
    <scope>IDENTIFICATION</scope>
</reference>
<feature type="transmembrane region" description="Helical" evidence="7">
    <location>
        <begin position="400"/>
        <end position="420"/>
    </location>
</feature>
<evidence type="ECO:0000313" key="10">
    <source>
        <dbReference type="Proteomes" id="UP000265040"/>
    </source>
</evidence>
<feature type="compositionally biased region" description="Polar residues" evidence="6">
    <location>
        <begin position="330"/>
        <end position="343"/>
    </location>
</feature>
<feature type="transmembrane region" description="Helical" evidence="7">
    <location>
        <begin position="536"/>
        <end position="557"/>
    </location>
</feature>
<protein>
    <recommendedName>
        <fullName evidence="8">PHTF1/2 N-terminal domain-containing protein</fullName>
    </recommendedName>
</protein>
<evidence type="ECO:0000259" key="8">
    <source>
        <dbReference type="Pfam" id="PF12129"/>
    </source>
</evidence>
<feature type="domain" description="PHTF1/2 N-terminal" evidence="8">
    <location>
        <begin position="6"/>
        <end position="147"/>
    </location>
</feature>
<feature type="transmembrane region" description="Helical" evidence="7">
    <location>
        <begin position="572"/>
        <end position="590"/>
    </location>
</feature>
<feature type="compositionally biased region" description="Basic residues" evidence="6">
    <location>
        <begin position="161"/>
        <end position="172"/>
    </location>
</feature>
<dbReference type="PANTHER" id="PTHR12680">
    <property type="entry name" value="PUTATIVE HOMEODOMAIN TRANSCRIPTION FACTOR PHTF"/>
    <property type="match status" value="1"/>
</dbReference>
<feature type="compositionally biased region" description="Low complexity" evidence="6">
    <location>
        <begin position="147"/>
        <end position="160"/>
    </location>
</feature>
<sequence>MTMARIAWYQEKIGAYDQQVWEKSLEKADLNDLDSKPKKTCHIKPDLIDVDLVRGSTFSKAKPESPWTALTRKGLVRVLLFPFFFHWWIQVTSKSISSCILVLYFMQVAAVLLYSEIPGASASEVFGPMCLMLLLGTVHCQIVSTESSRWPSGSPAASSPTRRRRPRKGRGLKKSEEKSDSRDTEQQGPWQFEESQRLYRNKERRKKRRSGFGASDELSSEEEEGVQPMEVMRPPLHQDRHHYSTAAPCPTPASVPSVRKRKSNPKPTLRPQEESEASIVMKRLRQSVGSRPASDTDDTMWEELLQGPDSASTGSSDSEGNGRYNAGMTLPQTSNLSSDDESLQQGITGSQLSWLQACHPSKDRVSAIIWEQGECKKADMSVLEISGIILTRVKLVEQGMGYLVLGGLMTATLALLPFAFRLAQRLDMSSLSSLSLKELVKMAVGPPNVLTCTFFFITTVQRVCLTGLFFFMMCVAERTYKQRLLFAKFFSHLTSARKAKKSEIPHFRLKKVQNIKMWLSLRSFLRRRGPQRSVDVIVSTIFLLALSISFIICAQLLHSHKTFLESMTNWELMVWCSSLILFLLRLATLGSETNCKYSNSSVLLTEQINLYLKMEKKPNKKEALSIVNNVLKLATKLMKELDTPFRLLGLTVNPLIYNITKVVILSAVSAVVSDLLGFNIRLWKIKP</sequence>
<accession>A0A3Q1KIM7</accession>
<feature type="region of interest" description="Disordered" evidence="6">
    <location>
        <begin position="147"/>
        <end position="228"/>
    </location>
</feature>
<dbReference type="GO" id="GO:0016020">
    <property type="term" value="C:membrane"/>
    <property type="evidence" value="ECO:0007669"/>
    <property type="project" value="UniProtKB-SubCell"/>
</dbReference>
<feature type="region of interest" description="Disordered" evidence="6">
    <location>
        <begin position="306"/>
        <end position="343"/>
    </location>
</feature>
<feature type="compositionally biased region" description="Basic and acidic residues" evidence="6">
    <location>
        <begin position="173"/>
        <end position="185"/>
    </location>
</feature>
<dbReference type="Proteomes" id="UP000265040">
    <property type="component" value="Chromosome 5"/>
</dbReference>
<feature type="region of interest" description="Disordered" evidence="6">
    <location>
        <begin position="240"/>
        <end position="279"/>
    </location>
</feature>
<evidence type="ECO:0000256" key="3">
    <source>
        <dbReference type="ARBA" id="ARBA00022989"/>
    </source>
</evidence>
<feature type="compositionally biased region" description="Polar residues" evidence="6">
    <location>
        <begin position="309"/>
        <end position="319"/>
    </location>
</feature>
<dbReference type="InterPro" id="IPR039775">
    <property type="entry name" value="PHTF1/2"/>
</dbReference>
<comment type="subcellular location">
    <subcellularLocation>
        <location evidence="1">Membrane</location>
        <topology evidence="1">Multi-pass membrane protein</topology>
    </subcellularLocation>
</comment>
<keyword evidence="4 7" id="KW-0472">Membrane</keyword>
<reference evidence="9" key="3">
    <citation type="submission" date="2025-09" db="UniProtKB">
        <authorList>
            <consortium name="Ensembl"/>
        </authorList>
    </citation>
    <scope>IDENTIFICATION</scope>
</reference>
<dbReference type="OrthoDB" id="10066656at2759"/>